<sequence length="113" mass="12545">MPRSTFYQVADEVGAEYNPYSGLYEFDCSVLESDRLPSLEFTIGGKQYLVTSHNYVLKLSFGNDQYSCVFGATPMDASGFGPSLILGDVFIRSFCNVYDVGHNRIGFADLKVN</sequence>
<dbReference type="EMBL" id="UYRT01080578">
    <property type="protein sequence ID" value="VDN23005.1"/>
    <property type="molecule type" value="Genomic_DNA"/>
</dbReference>
<dbReference type="SUPFAM" id="SSF50630">
    <property type="entry name" value="Acid proteases"/>
    <property type="match status" value="1"/>
</dbReference>
<dbReference type="WBParaSite" id="GPUH_0001381501-mRNA-1">
    <property type="protein sequence ID" value="GPUH_0001381501-mRNA-1"/>
    <property type="gene ID" value="GPUH_0001381501"/>
</dbReference>
<protein>
    <submittedName>
        <fullName evidence="5">Peptidase A1 domain-containing protein</fullName>
    </submittedName>
</protein>
<dbReference type="Gene3D" id="2.40.70.10">
    <property type="entry name" value="Acid Proteases"/>
    <property type="match status" value="1"/>
</dbReference>
<dbReference type="OrthoDB" id="5790032at2759"/>
<proteinExistence type="inferred from homology"/>
<reference evidence="3 4" key="2">
    <citation type="submission" date="2018-11" db="EMBL/GenBank/DDBJ databases">
        <authorList>
            <consortium name="Pathogen Informatics"/>
        </authorList>
    </citation>
    <scope>NUCLEOTIDE SEQUENCE [LARGE SCALE GENOMIC DNA]</scope>
</reference>
<evidence type="ECO:0000259" key="2">
    <source>
        <dbReference type="PROSITE" id="PS51767"/>
    </source>
</evidence>
<dbReference type="InterPro" id="IPR033121">
    <property type="entry name" value="PEPTIDASE_A1"/>
</dbReference>
<dbReference type="PANTHER" id="PTHR47966">
    <property type="entry name" value="BETA-SITE APP-CLEAVING ENZYME, ISOFORM A-RELATED"/>
    <property type="match status" value="1"/>
</dbReference>
<dbReference type="Proteomes" id="UP000271098">
    <property type="component" value="Unassembled WGS sequence"/>
</dbReference>
<dbReference type="GO" id="GO:0004190">
    <property type="term" value="F:aspartic-type endopeptidase activity"/>
    <property type="evidence" value="ECO:0007669"/>
    <property type="project" value="InterPro"/>
</dbReference>
<organism evidence="5">
    <name type="scientific">Gongylonema pulchrum</name>
    <dbReference type="NCBI Taxonomy" id="637853"/>
    <lineage>
        <taxon>Eukaryota</taxon>
        <taxon>Metazoa</taxon>
        <taxon>Ecdysozoa</taxon>
        <taxon>Nematoda</taxon>
        <taxon>Chromadorea</taxon>
        <taxon>Rhabditida</taxon>
        <taxon>Spirurina</taxon>
        <taxon>Spiruromorpha</taxon>
        <taxon>Spiruroidea</taxon>
        <taxon>Gongylonematidae</taxon>
        <taxon>Gongylonema</taxon>
    </lineage>
</organism>
<dbReference type="InterPro" id="IPR021109">
    <property type="entry name" value="Peptidase_aspartic_dom_sf"/>
</dbReference>
<dbReference type="Pfam" id="PF00026">
    <property type="entry name" value="Asp"/>
    <property type="match status" value="1"/>
</dbReference>
<dbReference type="InterPro" id="IPR001461">
    <property type="entry name" value="Aspartic_peptidase_A1"/>
</dbReference>
<evidence type="ECO:0000313" key="4">
    <source>
        <dbReference type="Proteomes" id="UP000271098"/>
    </source>
</evidence>
<name>A0A183DYK9_9BILA</name>
<evidence type="ECO:0000313" key="3">
    <source>
        <dbReference type="EMBL" id="VDN23005.1"/>
    </source>
</evidence>
<gene>
    <name evidence="3" type="ORF">GPUH_LOCUS13800</name>
</gene>
<dbReference type="PROSITE" id="PS51767">
    <property type="entry name" value="PEPTIDASE_A1"/>
    <property type="match status" value="1"/>
</dbReference>
<dbReference type="GO" id="GO:0006508">
    <property type="term" value="P:proteolysis"/>
    <property type="evidence" value="ECO:0007669"/>
    <property type="project" value="InterPro"/>
</dbReference>
<dbReference type="PANTHER" id="PTHR47966:SF45">
    <property type="entry name" value="PEPTIDASE A1 DOMAIN-CONTAINING PROTEIN"/>
    <property type="match status" value="1"/>
</dbReference>
<keyword evidence="4" id="KW-1185">Reference proteome</keyword>
<accession>A0A183DYK9</accession>
<evidence type="ECO:0000313" key="5">
    <source>
        <dbReference type="WBParaSite" id="GPUH_0001381501-mRNA-1"/>
    </source>
</evidence>
<feature type="domain" description="Peptidase A1" evidence="2">
    <location>
        <begin position="1"/>
        <end position="108"/>
    </location>
</feature>
<comment type="similarity">
    <text evidence="1">Belongs to the peptidase A1 family.</text>
</comment>
<dbReference type="AlphaFoldDB" id="A0A183DYK9"/>
<reference evidence="5" key="1">
    <citation type="submission" date="2016-06" db="UniProtKB">
        <authorList>
            <consortium name="WormBaseParasite"/>
        </authorList>
    </citation>
    <scope>IDENTIFICATION</scope>
</reference>
<evidence type="ECO:0000256" key="1">
    <source>
        <dbReference type="ARBA" id="ARBA00007447"/>
    </source>
</evidence>
<dbReference type="GO" id="GO:0005764">
    <property type="term" value="C:lysosome"/>
    <property type="evidence" value="ECO:0007669"/>
    <property type="project" value="TreeGrafter"/>
</dbReference>